<evidence type="ECO:0000313" key="2">
    <source>
        <dbReference type="EMBL" id="GBO38301.1"/>
    </source>
</evidence>
<dbReference type="Proteomes" id="UP000499080">
    <property type="component" value="Unassembled WGS sequence"/>
</dbReference>
<accession>A0A4Y2WMK8</accession>
<proteinExistence type="predicted"/>
<keyword evidence="1" id="KW-0812">Transmembrane</keyword>
<evidence type="ECO:0000256" key="1">
    <source>
        <dbReference type="SAM" id="Phobius"/>
    </source>
</evidence>
<reference evidence="2 3" key="1">
    <citation type="journal article" date="2019" name="Sci. Rep.">
        <title>Orb-weaving spider Araneus ventricosus genome elucidates the spidroin gene catalogue.</title>
        <authorList>
            <person name="Kono N."/>
            <person name="Nakamura H."/>
            <person name="Ohtoshi R."/>
            <person name="Moran D.A.P."/>
            <person name="Shinohara A."/>
            <person name="Yoshida Y."/>
            <person name="Fujiwara M."/>
            <person name="Mori M."/>
            <person name="Tomita M."/>
            <person name="Arakawa K."/>
        </authorList>
    </citation>
    <scope>NUCLEOTIDE SEQUENCE [LARGE SCALE GENOMIC DNA]</scope>
</reference>
<dbReference type="AlphaFoldDB" id="A0A4Y2WMK8"/>
<comment type="caution">
    <text evidence="2">The sequence shown here is derived from an EMBL/GenBank/DDBJ whole genome shotgun (WGS) entry which is preliminary data.</text>
</comment>
<keyword evidence="1" id="KW-1133">Transmembrane helix</keyword>
<feature type="transmembrane region" description="Helical" evidence="1">
    <location>
        <begin position="21"/>
        <end position="39"/>
    </location>
</feature>
<gene>
    <name evidence="2" type="ORF">AVEN_106681_1</name>
</gene>
<evidence type="ECO:0000313" key="3">
    <source>
        <dbReference type="Proteomes" id="UP000499080"/>
    </source>
</evidence>
<dbReference type="EMBL" id="BGPR01062968">
    <property type="protein sequence ID" value="GBO38301.1"/>
    <property type="molecule type" value="Genomic_DNA"/>
</dbReference>
<keyword evidence="1" id="KW-0472">Membrane</keyword>
<keyword evidence="3" id="KW-1185">Reference proteome</keyword>
<protein>
    <submittedName>
        <fullName evidence="2">Uncharacterized protein</fullName>
    </submittedName>
</protein>
<name>A0A4Y2WMK8_ARAVE</name>
<organism evidence="2 3">
    <name type="scientific">Araneus ventricosus</name>
    <name type="common">Orbweaver spider</name>
    <name type="synonym">Epeira ventricosa</name>
    <dbReference type="NCBI Taxonomy" id="182803"/>
    <lineage>
        <taxon>Eukaryota</taxon>
        <taxon>Metazoa</taxon>
        <taxon>Ecdysozoa</taxon>
        <taxon>Arthropoda</taxon>
        <taxon>Chelicerata</taxon>
        <taxon>Arachnida</taxon>
        <taxon>Araneae</taxon>
        <taxon>Araneomorphae</taxon>
        <taxon>Entelegynae</taxon>
        <taxon>Araneoidea</taxon>
        <taxon>Araneidae</taxon>
        <taxon>Araneus</taxon>
    </lineage>
</organism>
<sequence length="69" mass="7664">MSASLNNYSGIFQNTTAGKEVILMLSTLMVTHLSVHPLMSHYLSGHPLGERLTPYGHPRVDHPSWISHP</sequence>